<dbReference type="Gene3D" id="3.40.50.150">
    <property type="entry name" value="Vaccinia Virus protein VP39"/>
    <property type="match status" value="1"/>
</dbReference>
<evidence type="ECO:0000313" key="5">
    <source>
        <dbReference type="Proteomes" id="UP000006672"/>
    </source>
</evidence>
<accession>A0A0H5S448</accession>
<dbReference type="PANTHER" id="PTHR45581">
    <property type="entry name" value="PROTEIN CBG10435"/>
    <property type="match status" value="1"/>
</dbReference>
<evidence type="ECO:0000313" key="6">
    <source>
        <dbReference type="WBParaSite" id="Bm5308a.1"/>
    </source>
</evidence>
<evidence type="ECO:0000259" key="2">
    <source>
        <dbReference type="Pfam" id="PF21320"/>
    </source>
</evidence>
<dbReference type="KEGG" id="bmy:BM_BM5308"/>
<dbReference type="InterPro" id="IPR048711">
    <property type="entry name" value="WHD_Rv2258c"/>
</dbReference>
<evidence type="ECO:0000313" key="4">
    <source>
        <dbReference type="EMBL" id="VIO87395.1"/>
    </source>
</evidence>
<dbReference type="PANTHER" id="PTHR45581:SF3">
    <property type="entry name" value="METHYLTRANSFERASE DOMAIN-CONTAINING PROTEIN"/>
    <property type="match status" value="1"/>
</dbReference>
<gene>
    <name evidence="3 4 6" type="ORF">Bm5308</name>
    <name evidence="4" type="ORF">BM_BM5308</name>
    <name evidence="3" type="ORF">BM_Bm5308</name>
</gene>
<dbReference type="InterPro" id="IPR025714">
    <property type="entry name" value="Methyltranfer_dom"/>
</dbReference>
<organism evidence="3">
    <name type="scientific">Brugia malayi</name>
    <name type="common">Filarial nematode worm</name>
    <dbReference type="NCBI Taxonomy" id="6279"/>
    <lineage>
        <taxon>Eukaryota</taxon>
        <taxon>Metazoa</taxon>
        <taxon>Ecdysozoa</taxon>
        <taxon>Nematoda</taxon>
        <taxon>Chromadorea</taxon>
        <taxon>Rhabditida</taxon>
        <taxon>Spirurina</taxon>
        <taxon>Spiruromorpha</taxon>
        <taxon>Filarioidea</taxon>
        <taxon>Onchocercidae</taxon>
        <taxon>Brugia</taxon>
    </lineage>
</organism>
<evidence type="ECO:0000313" key="3">
    <source>
        <dbReference type="EMBL" id="CRZ23383.1"/>
    </source>
</evidence>
<dbReference type="AlphaFoldDB" id="A0A0H5S448"/>
<dbReference type="EMBL" id="LN856865">
    <property type="protein sequence ID" value="CRZ23383.1"/>
    <property type="molecule type" value="Genomic_DNA"/>
</dbReference>
<dbReference type="Pfam" id="PF21320">
    <property type="entry name" value="WHD_Rv2258c"/>
    <property type="match status" value="1"/>
</dbReference>
<reference evidence="6" key="4">
    <citation type="submission" date="2019-12" db="UniProtKB">
        <authorList>
            <consortium name="WormBaseParasite"/>
        </authorList>
    </citation>
    <scope>IDENTIFICATION</scope>
</reference>
<dbReference type="OrthoDB" id="506498at2759"/>
<reference evidence="3" key="2">
    <citation type="submission" date="2012-12" db="EMBL/GenBank/DDBJ databases">
        <authorList>
            <person name="Gao Y.W."/>
            <person name="Fan S.T."/>
            <person name="Sun H.T."/>
            <person name="Wang Z."/>
            <person name="Gao X.L."/>
            <person name="Li Y.G."/>
            <person name="Wang T.C."/>
            <person name="Zhang K."/>
            <person name="Xu W.W."/>
            <person name="Yu Z.J."/>
            <person name="Xia X.Z."/>
        </authorList>
    </citation>
    <scope>NUCLEOTIDE SEQUENCE</scope>
    <source>
        <strain evidence="3">FR3</strain>
    </source>
</reference>
<protein>
    <submittedName>
        <fullName evidence="3 6">Bm5308</fullName>
    </submittedName>
</protein>
<evidence type="ECO:0000259" key="1">
    <source>
        <dbReference type="Pfam" id="PF13847"/>
    </source>
</evidence>
<dbReference type="Pfam" id="PF13847">
    <property type="entry name" value="Methyltransf_31"/>
    <property type="match status" value="1"/>
</dbReference>
<feature type="domain" description="Methyltransferase" evidence="1">
    <location>
        <begin position="169"/>
        <end position="279"/>
    </location>
</feature>
<dbReference type="EMBL" id="CAAKNF010000196">
    <property type="protein sequence ID" value="VIO87395.1"/>
    <property type="molecule type" value="Genomic_DNA"/>
</dbReference>
<dbReference type="GeneID" id="6102216"/>
<dbReference type="OMA" id="FVGFDYH"/>
<dbReference type="CDD" id="cd02440">
    <property type="entry name" value="AdoMet_MTases"/>
    <property type="match status" value="1"/>
</dbReference>
<dbReference type="SUPFAM" id="SSF53335">
    <property type="entry name" value="S-adenosyl-L-methionine-dependent methyltransferases"/>
    <property type="match status" value="1"/>
</dbReference>
<reference evidence="3 5" key="1">
    <citation type="journal article" date="2007" name="Science">
        <title>Draft genome of the filarial nematode parasite Brugia malayi.</title>
        <authorList>
            <person name="Ghedin E."/>
            <person name="Wang S."/>
            <person name="Spiro D."/>
            <person name="Caler E."/>
            <person name="Zhao Q."/>
            <person name="Crabtree J."/>
            <person name="Allen J.E."/>
            <person name="Delcher A.L."/>
            <person name="Guiliano D.B."/>
            <person name="Miranda-Saavedra D."/>
            <person name="Angiuoli S.V."/>
            <person name="Creasy T."/>
            <person name="Amedeo P."/>
            <person name="Haas B."/>
            <person name="El-Sayed N.M."/>
            <person name="Wortman J.R."/>
            <person name="Feldblyum T."/>
            <person name="Tallon L."/>
            <person name="Schatz M."/>
            <person name="Shumway M."/>
            <person name="Koo H."/>
            <person name="Salzberg S.L."/>
            <person name="Schobel S."/>
            <person name="Pertea M."/>
            <person name="Pop M."/>
            <person name="White O."/>
            <person name="Barton G.J."/>
            <person name="Carlow C.K."/>
            <person name="Crawford M.J."/>
            <person name="Daub J."/>
            <person name="Dimmic M.W."/>
            <person name="Estes C.F."/>
            <person name="Foster J.M."/>
            <person name="Ganatra M."/>
            <person name="Gregory W.F."/>
            <person name="Johnson N.M."/>
            <person name="Jin J."/>
            <person name="Komuniecki R."/>
            <person name="Korf I."/>
            <person name="Kumar S."/>
            <person name="Laney S."/>
            <person name="Li B.W."/>
            <person name="Li W."/>
            <person name="Lindblom T.H."/>
            <person name="Lustigman S."/>
            <person name="Ma D."/>
            <person name="Maina C.V."/>
            <person name="Martin D.M."/>
            <person name="McCarter J.P."/>
            <person name="McReynolds L."/>
            <person name="Mitreva M."/>
            <person name="Nutman T.B."/>
            <person name="Parkinson J."/>
            <person name="Peregrin-Alvarez J.M."/>
            <person name="Poole C."/>
            <person name="Ren Q."/>
            <person name="Saunders L."/>
            <person name="Sluder A.E."/>
            <person name="Smith K."/>
            <person name="Stanke M."/>
            <person name="Unnasch T.R."/>
            <person name="Ware J."/>
            <person name="Wei A.D."/>
            <person name="Weil G."/>
            <person name="Williams D.J."/>
            <person name="Zhang Y."/>
            <person name="Williams S.A."/>
            <person name="Fraser-Liggett C."/>
            <person name="Slatko B."/>
            <person name="Blaxter M.L."/>
            <person name="Scott A.L."/>
        </authorList>
    </citation>
    <scope>NUCLEOTIDE SEQUENCE</scope>
    <source>
        <strain evidence="3 5">FR3</strain>
    </source>
</reference>
<name>A0A0H5S448_BRUMA</name>
<reference evidence="4" key="3">
    <citation type="submission" date="2019-04" db="EMBL/GenBank/DDBJ databases">
        <authorList>
            <person name="Howe K."/>
            <person name="Paulini M."/>
            <person name="Williams G."/>
        </authorList>
    </citation>
    <scope>NUCLEOTIDE SEQUENCE [LARGE SCALE GENOMIC DNA]</scope>
    <source>
        <strain evidence="4">FR3</strain>
    </source>
</reference>
<proteinExistence type="predicted"/>
<feature type="domain" description="S-adenosylmethionine-dependent methyltransferase Rv2258c-like winged HTH" evidence="2">
    <location>
        <begin position="16"/>
        <end position="87"/>
    </location>
</feature>
<keyword evidence="5" id="KW-1185">Reference proteome</keyword>
<dbReference type="InterPro" id="IPR029063">
    <property type="entry name" value="SAM-dependent_MTases_sf"/>
</dbReference>
<dbReference type="STRING" id="6279.A0A0H5S448"/>
<dbReference type="WBParaSite" id="Bm5308a.1">
    <property type="protein sequence ID" value="Bm5308a.1"/>
    <property type="gene ID" value="WBGene00225569"/>
</dbReference>
<sequence>MEGFSERLLEILNDGMLSIGLVMGHKLQLFDTLAAVSSENEPATCTMVAEKADMKERYVREWLCLMVCGKIIEVDESGEKFWIREERIGDLCGDEPNTLLAIQQSVLIFAKAYPAVIELFKKDVPLGIDNKMFDEFDKTMASVSEAADKKNIISKFVPVTGMQNKLEEGGIHVLHVGCGRGMHIAELGSHYPKCFFTGIDTSLEAVIGANKKRDEANAGLDNVSYMQINSQMMKNEWTEKFDWVMMFGACHNQMRPDRCLKEIYRVLKPNGLFSMFETNGTSNVYKDKEINTSIYMYGMSLSHFLPVGINSEDAVGLDTMWGREKAKQLLGDAGFEKVEIHPNPFSEFRADILYLCRK</sequence>
<dbReference type="Proteomes" id="UP000006672">
    <property type="component" value="Unassembled WGS sequence"/>
</dbReference>
<accession>A0A4E9EWP7</accession>
<dbReference type="RefSeq" id="XP_001898778.1">
    <property type="nucleotide sequence ID" value="XM_001898743.2"/>
</dbReference>
<dbReference type="CTD" id="6102216"/>